<evidence type="ECO:0000313" key="3">
    <source>
        <dbReference type="Proteomes" id="UP001601059"/>
    </source>
</evidence>
<organism evidence="2 3">
    <name type="scientific">Cytobacillus spartinae</name>
    <dbReference type="NCBI Taxonomy" id="3299023"/>
    <lineage>
        <taxon>Bacteria</taxon>
        <taxon>Bacillati</taxon>
        <taxon>Bacillota</taxon>
        <taxon>Bacilli</taxon>
        <taxon>Bacillales</taxon>
        <taxon>Bacillaceae</taxon>
        <taxon>Cytobacillus</taxon>
    </lineage>
</organism>
<dbReference type="SMART" id="SM00257">
    <property type="entry name" value="LysM"/>
    <property type="match status" value="3"/>
</dbReference>
<dbReference type="InterPro" id="IPR036779">
    <property type="entry name" value="LysM_dom_sf"/>
</dbReference>
<dbReference type="SUPFAM" id="SSF54106">
    <property type="entry name" value="LysM domain"/>
    <property type="match status" value="3"/>
</dbReference>
<dbReference type="EMBL" id="JBIACK010000007">
    <property type="protein sequence ID" value="MFE8701818.1"/>
    <property type="molecule type" value="Genomic_DNA"/>
</dbReference>
<comment type="caution">
    <text evidence="2">The sequence shown here is derived from an EMBL/GenBank/DDBJ whole genome shotgun (WGS) entry which is preliminary data.</text>
</comment>
<keyword evidence="3" id="KW-1185">Reference proteome</keyword>
<dbReference type="CDD" id="cd00118">
    <property type="entry name" value="LysM"/>
    <property type="match status" value="3"/>
</dbReference>
<dbReference type="PROSITE" id="PS51782">
    <property type="entry name" value="LYSM"/>
    <property type="match status" value="3"/>
</dbReference>
<feature type="domain" description="LysM" evidence="1">
    <location>
        <begin position="110"/>
        <end position="153"/>
    </location>
</feature>
<dbReference type="Pfam" id="PF01476">
    <property type="entry name" value="LysM"/>
    <property type="match status" value="3"/>
</dbReference>
<dbReference type="PANTHER" id="PTHR33734:SF22">
    <property type="entry name" value="MEMBRANE-BOUND LYTIC MUREIN TRANSGLYCOSYLASE D"/>
    <property type="match status" value="1"/>
</dbReference>
<evidence type="ECO:0000313" key="2">
    <source>
        <dbReference type="EMBL" id="MFE8701818.1"/>
    </source>
</evidence>
<accession>A0ABW6KC49</accession>
<dbReference type="InterPro" id="IPR018392">
    <property type="entry name" value="LysM"/>
</dbReference>
<gene>
    <name evidence="2" type="ORF">ACFYKX_14555</name>
</gene>
<feature type="domain" description="LysM" evidence="1">
    <location>
        <begin position="54"/>
        <end position="97"/>
    </location>
</feature>
<proteinExistence type="predicted"/>
<evidence type="ECO:0000259" key="1">
    <source>
        <dbReference type="PROSITE" id="PS51782"/>
    </source>
</evidence>
<name>A0ABW6KC49_9BACI</name>
<dbReference type="PANTHER" id="PTHR33734">
    <property type="entry name" value="LYSM DOMAIN-CONTAINING GPI-ANCHORED PROTEIN 2"/>
    <property type="match status" value="1"/>
</dbReference>
<dbReference type="Gene3D" id="3.10.350.10">
    <property type="entry name" value="LysM domain"/>
    <property type="match status" value="3"/>
</dbReference>
<dbReference type="RefSeq" id="WP_389361786.1">
    <property type="nucleotide sequence ID" value="NZ_JBIACK010000007.1"/>
</dbReference>
<feature type="domain" description="LysM" evidence="1">
    <location>
        <begin position="167"/>
        <end position="210"/>
    </location>
</feature>
<reference evidence="2 3" key="1">
    <citation type="submission" date="2024-08" db="EMBL/GenBank/DDBJ databases">
        <title>Two novel Cytobacillus novel species.</title>
        <authorList>
            <person name="Liu G."/>
        </authorList>
    </citation>
    <scope>NUCLEOTIDE SEQUENCE [LARGE SCALE GENOMIC DNA]</scope>
    <source>
        <strain evidence="2 3">FJAT-54145</strain>
    </source>
</reference>
<dbReference type="Proteomes" id="UP001601059">
    <property type="component" value="Unassembled WGS sequence"/>
</dbReference>
<protein>
    <submittedName>
        <fullName evidence="2">LysM peptidoglycan-binding domain-containing protein</fullName>
    </submittedName>
</protein>
<sequence length="272" mass="30152">MNSVNRTRKERILEVKRVARKHHTRKLAGVTLATAVTASSLFGIENKVGAAPIGTYTVKKGDTLTKISKDYHTTVKELKAVNGLSSDKIKVGQLLEVPTEKHIPMDEEEPAHIVQSGETLFGIARKHGVSEKDLMDYNQLRSDIIYPGQVVHIPTQAKPEENLKQAAIYTVVAGDSLWGIAKRFNVSVEEIKSLNRLKNEMVVINQKLIIKEDHLLSSAKVVGAADKFTVEFQTKRGALSLRVPYGTAELYQQFSGKDVFISHRNGALITIQ</sequence>